<dbReference type="InterPro" id="IPR011990">
    <property type="entry name" value="TPR-like_helical_dom_sf"/>
</dbReference>
<dbReference type="EMBL" id="JNUP01000065">
    <property type="protein sequence ID" value="KGE71617.1"/>
    <property type="molecule type" value="Genomic_DNA"/>
</dbReference>
<dbReference type="Proteomes" id="UP000029692">
    <property type="component" value="Unassembled WGS sequence"/>
</dbReference>
<evidence type="ECO:0000313" key="1">
    <source>
        <dbReference type="EMBL" id="KGE71617.1"/>
    </source>
</evidence>
<evidence type="ECO:0000313" key="2">
    <source>
        <dbReference type="Proteomes" id="UP000029692"/>
    </source>
</evidence>
<comment type="caution">
    <text evidence="1">The sequence shown here is derived from an EMBL/GenBank/DDBJ whole genome shotgun (WGS) entry which is preliminary data.</text>
</comment>
<dbReference type="AlphaFoldDB" id="A0A098QYP8"/>
<accession>A0A098QYP8</accession>
<dbReference type="OrthoDB" id="9914482at2"/>
<protein>
    <submittedName>
        <fullName evidence="1">Uncharacterized protein</fullName>
    </submittedName>
</protein>
<name>A0A098QYP8_9SPIO</name>
<reference evidence="1 2" key="1">
    <citation type="submission" date="2014-05" db="EMBL/GenBank/DDBJ databases">
        <title>De novo Genome Sequence of Spirocheata sp.</title>
        <authorList>
            <person name="Shivani Y."/>
            <person name="Subhash Y."/>
            <person name="Tushar L."/>
            <person name="Sasikala C."/>
            <person name="Ramana C.V."/>
        </authorList>
    </citation>
    <scope>NUCLEOTIDE SEQUENCE [LARGE SCALE GENOMIC DNA]</scope>
    <source>
        <strain evidence="1 2">JC230</strain>
    </source>
</reference>
<sequence>MQPGPSPPLNHRRRFLVLLTILVLSGCASTPVSRRAAPIPSFPWQNYEPSLLVLARIAADTIPDTYSRVFALSRIAQEALVAQDRWAPGDDQLQQNTTQLSQGREIGFDSLQQSIGMAQEIDSALRRAELFSALSGDFLGYQAAEQALSLLKQAADLVFPLFNPDEAQGREVQILEDLIYALFNTGTAGYPLLRQAVQRIYLIQDYTLRVRLLTRTAREYQQLGSGQRAGVLLQQALAGASAIPHPADRFQAYAQIALRFQEQQDSQEALRYAEKAYSILEELAIDTLTPAQQETVRQGIQDLIPMGYAGQTGEYIQYFTQTTEQQELSLYLAEYYFEQGEPFAAEIFLQQVLQRSRQIPGPQALQTQALTTLRIAGLYLENNDPLIAQYYVEQLIQELQQNPALLDDFGKADLFVLASRLGITDAATALLARIQSGAVRASALSRALEALAQESGSQDQAATQQRQMLSDRLVATLNTLENQRDQSLLNASLALARTGQTDAALELLGTIQDPYTLSLAASNLFSIIPPGTLQPQTDRLRNLLAEWDRQPS</sequence>
<keyword evidence="2" id="KW-1185">Reference proteome</keyword>
<dbReference type="Gene3D" id="1.25.40.10">
    <property type="entry name" value="Tetratricopeptide repeat domain"/>
    <property type="match status" value="1"/>
</dbReference>
<organism evidence="1 2">
    <name type="scientific">Spirochaeta lutea</name>
    <dbReference type="NCBI Taxonomy" id="1480694"/>
    <lineage>
        <taxon>Bacteria</taxon>
        <taxon>Pseudomonadati</taxon>
        <taxon>Spirochaetota</taxon>
        <taxon>Spirochaetia</taxon>
        <taxon>Spirochaetales</taxon>
        <taxon>Spirochaetaceae</taxon>
        <taxon>Spirochaeta</taxon>
    </lineage>
</organism>
<gene>
    <name evidence="1" type="ORF">DC28_10095</name>
</gene>
<dbReference type="RefSeq" id="WP_156104650.1">
    <property type="nucleotide sequence ID" value="NZ_JNUP01000065.1"/>
</dbReference>
<proteinExistence type="predicted"/>
<dbReference type="SUPFAM" id="SSF48452">
    <property type="entry name" value="TPR-like"/>
    <property type="match status" value="1"/>
</dbReference>